<reference evidence="15" key="1">
    <citation type="submission" date="2022-10" db="EMBL/GenBank/DDBJ databases">
        <title>Hoeflea sp. J2-29, isolated from marine algae.</title>
        <authorList>
            <person name="Kristyanto S."/>
            <person name="Kim J.M."/>
            <person name="Jeon C.O."/>
        </authorList>
    </citation>
    <scope>NUCLEOTIDE SEQUENCE</scope>
    <source>
        <strain evidence="15">J2-29</strain>
    </source>
</reference>
<feature type="domain" description="Response regulatory" evidence="14">
    <location>
        <begin position="732"/>
        <end position="844"/>
    </location>
</feature>
<proteinExistence type="predicted"/>
<dbReference type="InterPro" id="IPR035965">
    <property type="entry name" value="PAS-like_dom_sf"/>
</dbReference>
<dbReference type="Gene3D" id="3.40.50.2300">
    <property type="match status" value="1"/>
</dbReference>
<dbReference type="Pfam" id="PF00360">
    <property type="entry name" value="PHY"/>
    <property type="match status" value="1"/>
</dbReference>
<comment type="caution">
    <text evidence="15">The sequence shown here is derived from an EMBL/GenBank/DDBJ whole genome shotgun (WGS) entry which is preliminary data.</text>
</comment>
<sequence>MSAPDSPNLTNCDVEPIHIPGSIQPHGCLLACDMTATTIVRHSANAQAMLGIDGNLNGMALRKVTGDALTHDIRNTLSRTQSGERAALLFGKQADNGRRFDIAVHRFKGSIILEFEPAEDSIAEPLELSRAMLGRIASISTTERLVSESARLMQGMLGYDRVMIYQFGPDGAGKVVSEARRPQLESFLGQYFPASDIPQQARLLYLKNTIRIISATDFERIPVLPVIDASGEPLDLSFAHLRSVSPIHCEYLRNMGVGASMSISIIVDGELWGLIACHHYGPRTLSMAQRVAAEIFGEFFSLHLNALRHKQSLDAATTARSALDALLQEAVRAEDINALLAERLSEFSKLMPADGLALWLRGKLTVLGTTPPEAEIPSLARFAATVADGRIWATHKLANAVPGAARYADRAAGMLVIPLSQRAGDYVFFFRKEVVQTLEWAGNPEKSYDTGPLGDRLTPRKSFAIWKETVHQQSVPWTEQERMFGEAARSALVGVILEHSELLADERAKAEVRQRMLNQELNHRVKNILAVIKSLVSNPTARSDTIENYVESLRGRIQALSVAHDQVIRGDGGGGLTELLTAELSPYRSGSVTIDLQGPNVWMDARSFSIMALVLHELSTNAAKYGALSRPAGSLSVSWSVDSVGACDISWTERGGPAVRAPSRRGFGSVLIDRSIPFDLGGESNVRYDPEGITAQFRIPPRFVSLRAERSAPMPAAAPAVPEGTPGYAGKRVLIVEDQMLIAIELEQILGDAGLTVAATLTSPQESIAYLSANDLPDVAILDVHLGDKTSEPVAEFLMARGVPFLFATGYGDGSMIPEAFAKVPVVSKPYAAEDILRQLASLV</sequence>
<keyword evidence="6" id="KW-0808">Transferase</keyword>
<evidence type="ECO:0000256" key="8">
    <source>
        <dbReference type="ARBA" id="ARBA00022777"/>
    </source>
</evidence>
<evidence type="ECO:0000256" key="3">
    <source>
        <dbReference type="ARBA" id="ARBA00022543"/>
    </source>
</evidence>
<dbReference type="PROSITE" id="PS50110">
    <property type="entry name" value="RESPONSE_REGULATORY"/>
    <property type="match status" value="1"/>
</dbReference>
<keyword evidence="9" id="KW-0067">ATP-binding</keyword>
<dbReference type="SUPFAM" id="SSF52172">
    <property type="entry name" value="CheY-like"/>
    <property type="match status" value="1"/>
</dbReference>
<dbReference type="InterPro" id="IPR043150">
    <property type="entry name" value="Phytochrome_PHY_sf"/>
</dbReference>
<dbReference type="InterPro" id="IPR029016">
    <property type="entry name" value="GAF-like_dom_sf"/>
</dbReference>
<dbReference type="RefSeq" id="WP_267611504.1">
    <property type="nucleotide sequence ID" value="NZ_JAOVZQ010000001.1"/>
</dbReference>
<organism evidence="15 16">
    <name type="scientific">Hoeflea ulvae</name>
    <dbReference type="NCBI Taxonomy" id="2983764"/>
    <lineage>
        <taxon>Bacteria</taxon>
        <taxon>Pseudomonadati</taxon>
        <taxon>Pseudomonadota</taxon>
        <taxon>Alphaproteobacteria</taxon>
        <taxon>Hyphomicrobiales</taxon>
        <taxon>Rhizobiaceae</taxon>
        <taxon>Hoeflea</taxon>
    </lineage>
</organism>
<dbReference type="InterPro" id="IPR009219">
    <property type="entry name" value="Bactrphtchr_CheY"/>
</dbReference>
<dbReference type="Pfam" id="PF08446">
    <property type="entry name" value="PAS_2"/>
    <property type="match status" value="1"/>
</dbReference>
<comment type="catalytic activity">
    <reaction evidence="1">
        <text>ATP + protein L-histidine = ADP + protein N-phospho-L-histidine.</text>
        <dbReference type="EC" id="2.7.13.3"/>
    </reaction>
</comment>
<accession>A0ABT3YCE2</accession>
<evidence type="ECO:0000256" key="5">
    <source>
        <dbReference type="ARBA" id="ARBA00022606"/>
    </source>
</evidence>
<dbReference type="InterPro" id="IPR013654">
    <property type="entry name" value="PAS_2"/>
</dbReference>
<dbReference type="PIRSF" id="PIRSF036397">
    <property type="entry name" value="Bactrphtchrm_rec"/>
    <property type="match status" value="1"/>
</dbReference>
<keyword evidence="4 12" id="KW-0597">Phosphoprotein</keyword>
<evidence type="ECO:0000256" key="12">
    <source>
        <dbReference type="PROSITE-ProRule" id="PRU00169"/>
    </source>
</evidence>
<dbReference type="PRINTS" id="PR01033">
    <property type="entry name" value="PHYTOCHROME"/>
</dbReference>
<dbReference type="PROSITE" id="PS50046">
    <property type="entry name" value="PHYTOCHROME_2"/>
    <property type="match status" value="1"/>
</dbReference>
<keyword evidence="16" id="KW-1185">Reference proteome</keyword>
<dbReference type="SUPFAM" id="SSF55781">
    <property type="entry name" value="GAF domain-like"/>
    <property type="match status" value="2"/>
</dbReference>
<dbReference type="Gene3D" id="3.30.450.270">
    <property type="match status" value="1"/>
</dbReference>
<keyword evidence="11" id="KW-0675">Receptor</keyword>
<evidence type="ECO:0000256" key="1">
    <source>
        <dbReference type="ARBA" id="ARBA00000085"/>
    </source>
</evidence>
<name>A0ABT3YCE2_9HYPH</name>
<dbReference type="InterPro" id="IPR036890">
    <property type="entry name" value="HATPase_C_sf"/>
</dbReference>
<protein>
    <recommendedName>
        <fullName evidence="2">histidine kinase</fullName>
        <ecNumber evidence="2">2.7.13.3</ecNumber>
    </recommendedName>
</protein>
<dbReference type="InterPro" id="IPR013515">
    <property type="entry name" value="Phytochrome_cen-reg"/>
</dbReference>
<dbReference type="SMART" id="SM00448">
    <property type="entry name" value="REC"/>
    <property type="match status" value="1"/>
</dbReference>
<dbReference type="InterPro" id="IPR016132">
    <property type="entry name" value="Phyto_chromo_attachment"/>
</dbReference>
<keyword evidence="7" id="KW-0547">Nucleotide-binding</keyword>
<keyword evidence="5" id="KW-0716">Sensory transduction</keyword>
<dbReference type="Gene3D" id="3.30.565.10">
    <property type="entry name" value="Histidine kinase-like ATPase, C-terminal domain"/>
    <property type="match status" value="1"/>
</dbReference>
<evidence type="ECO:0000256" key="4">
    <source>
        <dbReference type="ARBA" id="ARBA00022553"/>
    </source>
</evidence>
<dbReference type="SMART" id="SM00065">
    <property type="entry name" value="GAF"/>
    <property type="match status" value="1"/>
</dbReference>
<feature type="modified residue" description="4-aspartylphosphate" evidence="12">
    <location>
        <position position="783"/>
    </location>
</feature>
<dbReference type="PANTHER" id="PTHR41523">
    <property type="entry name" value="TWO-COMPONENT SYSTEM SENSOR PROTEIN"/>
    <property type="match status" value="1"/>
</dbReference>
<keyword evidence="10" id="KW-0157">Chromophore</keyword>
<dbReference type="SUPFAM" id="SSF55785">
    <property type="entry name" value="PYP-like sensor domain (PAS domain)"/>
    <property type="match status" value="1"/>
</dbReference>
<dbReference type="InterPro" id="IPR001789">
    <property type="entry name" value="Sig_transdc_resp-reg_receiver"/>
</dbReference>
<dbReference type="EMBL" id="JAOVZQ010000001">
    <property type="protein sequence ID" value="MCY0093551.1"/>
    <property type="molecule type" value="Genomic_DNA"/>
</dbReference>
<dbReference type="InterPro" id="IPR003018">
    <property type="entry name" value="GAF"/>
</dbReference>
<dbReference type="Gene3D" id="3.30.450.20">
    <property type="entry name" value="PAS domain"/>
    <property type="match status" value="1"/>
</dbReference>
<dbReference type="InterPro" id="IPR011102">
    <property type="entry name" value="Sig_transdc_His_kinase_HWE"/>
</dbReference>
<evidence type="ECO:0000259" key="14">
    <source>
        <dbReference type="PROSITE" id="PS50110"/>
    </source>
</evidence>
<dbReference type="Pfam" id="PF01590">
    <property type="entry name" value="GAF"/>
    <property type="match status" value="1"/>
</dbReference>
<evidence type="ECO:0000313" key="15">
    <source>
        <dbReference type="EMBL" id="MCY0093551.1"/>
    </source>
</evidence>
<evidence type="ECO:0000313" key="16">
    <source>
        <dbReference type="Proteomes" id="UP001081283"/>
    </source>
</evidence>
<evidence type="ECO:0000256" key="6">
    <source>
        <dbReference type="ARBA" id="ARBA00022679"/>
    </source>
</evidence>
<dbReference type="EC" id="2.7.13.3" evidence="2"/>
<dbReference type="PANTHER" id="PTHR41523:SF8">
    <property type="entry name" value="ETHYLENE RESPONSE SENSOR PROTEIN"/>
    <property type="match status" value="1"/>
</dbReference>
<feature type="domain" description="Phytochrome chromophore attachment site" evidence="13">
    <location>
        <begin position="141"/>
        <end position="302"/>
    </location>
</feature>
<evidence type="ECO:0000256" key="7">
    <source>
        <dbReference type="ARBA" id="ARBA00022741"/>
    </source>
</evidence>
<keyword evidence="8" id="KW-0418">Kinase</keyword>
<evidence type="ECO:0000256" key="10">
    <source>
        <dbReference type="ARBA" id="ARBA00022991"/>
    </source>
</evidence>
<dbReference type="Proteomes" id="UP001081283">
    <property type="component" value="Unassembled WGS sequence"/>
</dbReference>
<gene>
    <name evidence="15" type="ORF">OEG82_05895</name>
</gene>
<evidence type="ECO:0000256" key="11">
    <source>
        <dbReference type="ARBA" id="ARBA00023170"/>
    </source>
</evidence>
<evidence type="ECO:0000256" key="9">
    <source>
        <dbReference type="ARBA" id="ARBA00022840"/>
    </source>
</evidence>
<dbReference type="SMART" id="SM00911">
    <property type="entry name" value="HWE_HK"/>
    <property type="match status" value="1"/>
</dbReference>
<dbReference type="InterPro" id="IPR011006">
    <property type="entry name" value="CheY-like_superfamily"/>
</dbReference>
<dbReference type="Pfam" id="PF07536">
    <property type="entry name" value="HWE_HK"/>
    <property type="match status" value="1"/>
</dbReference>
<evidence type="ECO:0000256" key="2">
    <source>
        <dbReference type="ARBA" id="ARBA00012438"/>
    </source>
</evidence>
<evidence type="ECO:0000259" key="13">
    <source>
        <dbReference type="PROSITE" id="PS50046"/>
    </source>
</evidence>
<dbReference type="Gene3D" id="3.30.450.40">
    <property type="match status" value="1"/>
</dbReference>
<dbReference type="InterPro" id="IPR001294">
    <property type="entry name" value="Phytochrome"/>
</dbReference>
<keyword evidence="3" id="KW-0600">Photoreceptor protein</keyword>